<sequence length="67" mass="7605">MGGEEVSLEWDHQVDRIIVAQAEARSQGTVPGAADGSDLAAWIRGHWRIENQFHHVRYVMDENPMSF</sequence>
<proteinExistence type="predicted"/>
<reference evidence="1" key="1">
    <citation type="submission" date="2024-06" db="EMBL/GenBank/DDBJ databases">
        <authorList>
            <consortium name="consrtm"/>
            <person name="Uemura M."/>
            <person name="Terahara T."/>
        </authorList>
    </citation>
    <scope>NUCLEOTIDE SEQUENCE</scope>
    <source>
        <strain evidence="1">KM77-8</strain>
    </source>
</reference>
<gene>
    <name evidence="1" type="ORF">SHKM778_73760</name>
</gene>
<accession>A0AAT9HU59</accession>
<evidence type="ECO:0008006" key="2">
    <source>
        <dbReference type="Google" id="ProtNLM"/>
    </source>
</evidence>
<organism evidence="1">
    <name type="scientific">Streptomyces haneummycinicus</name>
    <dbReference type="NCBI Taxonomy" id="3074435"/>
    <lineage>
        <taxon>Bacteria</taxon>
        <taxon>Bacillati</taxon>
        <taxon>Actinomycetota</taxon>
        <taxon>Actinomycetes</taxon>
        <taxon>Kitasatosporales</taxon>
        <taxon>Streptomycetaceae</taxon>
        <taxon>Streptomyces</taxon>
    </lineage>
</organism>
<reference evidence="1" key="2">
    <citation type="submission" date="2024-07" db="EMBL/GenBank/DDBJ databases">
        <title>Streptomyces haneummycinica sp. nov., a new antibiotic-producing actinobacterium isolated from marine sediment.</title>
        <authorList>
            <person name="Uemura M."/>
            <person name="Hamada M."/>
            <person name="Hirano S."/>
            <person name="Kobayashi K."/>
            <person name="Ohshiro T."/>
            <person name="Kobayashi T."/>
            <person name="Terahara T."/>
        </authorList>
    </citation>
    <scope>NUCLEOTIDE SEQUENCE</scope>
    <source>
        <strain evidence="1">KM77-8</strain>
    </source>
</reference>
<protein>
    <recommendedName>
        <fullName evidence="2">Transposase</fullName>
    </recommendedName>
</protein>
<evidence type="ECO:0000313" key="1">
    <source>
        <dbReference type="EMBL" id="BFO20988.1"/>
    </source>
</evidence>
<name>A0AAT9HU59_9ACTN</name>
<dbReference type="AlphaFoldDB" id="A0AAT9HU59"/>
<dbReference type="EMBL" id="AP035768">
    <property type="protein sequence ID" value="BFO20988.1"/>
    <property type="molecule type" value="Genomic_DNA"/>
</dbReference>